<evidence type="ECO:0000256" key="2">
    <source>
        <dbReference type="SAM" id="MobiDB-lite"/>
    </source>
</evidence>
<sequence length="231" mass="25749">MRAWGMSAPSASFDQSRAPGKAPAATHSPPRQMETRAAYRKRLAQGGESSSRPTHALPVNSLSAQAESAVSKALRDYNQILIGQNQVLMEQNQKLLRKVDTLGGRVEAQEKQIQELNRRTTDLKAEALKGREVQGLILRDARVDHERLNSHAERIGMLDWRVHQLEEARFAPEPEPAPVPAPPEPEAEESDEEPEEEEEESEEEEEEPEEVSDNDRDNDDGSDLGDGDVDD</sequence>
<evidence type="ECO:0000313" key="4">
    <source>
        <dbReference type="Proteomes" id="UP000215914"/>
    </source>
</evidence>
<accession>A0A251U9H7</accession>
<keyword evidence="4" id="KW-1185">Reference proteome</keyword>
<evidence type="ECO:0000256" key="1">
    <source>
        <dbReference type="SAM" id="Coils"/>
    </source>
</evidence>
<dbReference type="EMBL" id="CM007896">
    <property type="protein sequence ID" value="OTG19990.1"/>
    <property type="molecule type" value="Genomic_DNA"/>
</dbReference>
<feature type="region of interest" description="Disordered" evidence="2">
    <location>
        <begin position="169"/>
        <end position="231"/>
    </location>
</feature>
<dbReference type="AlphaFoldDB" id="A0A251U9H7"/>
<feature type="region of interest" description="Disordered" evidence="2">
    <location>
        <begin position="1"/>
        <end position="58"/>
    </location>
</feature>
<dbReference type="InParanoid" id="A0A251U9H7"/>
<feature type="compositionally biased region" description="Acidic residues" evidence="2">
    <location>
        <begin position="185"/>
        <end position="231"/>
    </location>
</feature>
<protein>
    <submittedName>
        <fullName evidence="3">Uncharacterized protein</fullName>
    </submittedName>
</protein>
<feature type="compositionally biased region" description="Pro residues" evidence="2">
    <location>
        <begin position="173"/>
        <end position="184"/>
    </location>
</feature>
<reference evidence="4" key="1">
    <citation type="journal article" date="2017" name="Nature">
        <title>The sunflower genome provides insights into oil metabolism, flowering and Asterid evolution.</title>
        <authorList>
            <person name="Badouin H."/>
            <person name="Gouzy J."/>
            <person name="Grassa C.J."/>
            <person name="Murat F."/>
            <person name="Staton S.E."/>
            <person name="Cottret L."/>
            <person name="Lelandais-Briere C."/>
            <person name="Owens G.L."/>
            <person name="Carrere S."/>
            <person name="Mayjonade B."/>
            <person name="Legrand L."/>
            <person name="Gill N."/>
            <person name="Kane N.C."/>
            <person name="Bowers J.E."/>
            <person name="Hubner S."/>
            <person name="Bellec A."/>
            <person name="Berard A."/>
            <person name="Berges H."/>
            <person name="Blanchet N."/>
            <person name="Boniface M.C."/>
            <person name="Brunel D."/>
            <person name="Catrice O."/>
            <person name="Chaidir N."/>
            <person name="Claudel C."/>
            <person name="Donnadieu C."/>
            <person name="Faraut T."/>
            <person name="Fievet G."/>
            <person name="Helmstetter N."/>
            <person name="King M."/>
            <person name="Knapp S.J."/>
            <person name="Lai Z."/>
            <person name="Le Paslier M.C."/>
            <person name="Lippi Y."/>
            <person name="Lorenzon L."/>
            <person name="Mandel J.R."/>
            <person name="Marage G."/>
            <person name="Marchand G."/>
            <person name="Marquand E."/>
            <person name="Bret-Mestries E."/>
            <person name="Morien E."/>
            <person name="Nambeesan S."/>
            <person name="Nguyen T."/>
            <person name="Pegot-Espagnet P."/>
            <person name="Pouilly N."/>
            <person name="Raftis F."/>
            <person name="Sallet E."/>
            <person name="Schiex T."/>
            <person name="Thomas J."/>
            <person name="Vandecasteele C."/>
            <person name="Vares D."/>
            <person name="Vear F."/>
            <person name="Vautrin S."/>
            <person name="Crespi M."/>
            <person name="Mangin B."/>
            <person name="Burke J.M."/>
            <person name="Salse J."/>
            <person name="Munos S."/>
            <person name="Vincourt P."/>
            <person name="Rieseberg L.H."/>
            <person name="Langlade N.B."/>
        </authorList>
    </citation>
    <scope>NUCLEOTIDE SEQUENCE [LARGE SCALE GENOMIC DNA]</scope>
    <source>
        <strain evidence="4">cv. SF193</strain>
    </source>
</reference>
<organism evidence="3 4">
    <name type="scientific">Helianthus annuus</name>
    <name type="common">Common sunflower</name>
    <dbReference type="NCBI Taxonomy" id="4232"/>
    <lineage>
        <taxon>Eukaryota</taxon>
        <taxon>Viridiplantae</taxon>
        <taxon>Streptophyta</taxon>
        <taxon>Embryophyta</taxon>
        <taxon>Tracheophyta</taxon>
        <taxon>Spermatophyta</taxon>
        <taxon>Magnoliopsida</taxon>
        <taxon>eudicotyledons</taxon>
        <taxon>Gunneridae</taxon>
        <taxon>Pentapetalae</taxon>
        <taxon>asterids</taxon>
        <taxon>campanulids</taxon>
        <taxon>Asterales</taxon>
        <taxon>Asteraceae</taxon>
        <taxon>Asteroideae</taxon>
        <taxon>Heliantheae alliance</taxon>
        <taxon>Heliantheae</taxon>
        <taxon>Helianthus</taxon>
    </lineage>
</organism>
<feature type="coiled-coil region" evidence="1">
    <location>
        <begin position="92"/>
        <end position="126"/>
    </location>
</feature>
<keyword evidence="1" id="KW-0175">Coiled coil</keyword>
<proteinExistence type="predicted"/>
<gene>
    <name evidence="3" type="ORF">HannXRQ_Chr07g0188041</name>
</gene>
<evidence type="ECO:0000313" key="3">
    <source>
        <dbReference type="EMBL" id="OTG19990.1"/>
    </source>
</evidence>
<dbReference type="Proteomes" id="UP000215914">
    <property type="component" value="Chromosome 7"/>
</dbReference>
<name>A0A251U9H7_HELAN</name>